<dbReference type="AlphaFoldDB" id="A0AAN6PWD1"/>
<comment type="caution">
    <text evidence="2">The sequence shown here is derived from an EMBL/GenBank/DDBJ whole genome shotgun (WGS) entry which is preliminary data.</text>
</comment>
<evidence type="ECO:0000313" key="2">
    <source>
        <dbReference type="EMBL" id="KAK4097295.1"/>
    </source>
</evidence>
<proteinExistence type="predicted"/>
<gene>
    <name evidence="2" type="ORF">N658DRAFT_295196</name>
</gene>
<evidence type="ECO:0000313" key="3">
    <source>
        <dbReference type="Proteomes" id="UP001305647"/>
    </source>
</evidence>
<protein>
    <submittedName>
        <fullName evidence="2">Uncharacterized protein</fullName>
    </submittedName>
</protein>
<name>A0AAN6PWD1_9PEZI</name>
<keyword evidence="3" id="KW-1185">Reference proteome</keyword>
<feature type="compositionally biased region" description="Polar residues" evidence="1">
    <location>
        <begin position="207"/>
        <end position="216"/>
    </location>
</feature>
<dbReference type="EMBL" id="MU863679">
    <property type="protein sequence ID" value="KAK4097295.1"/>
    <property type="molecule type" value="Genomic_DNA"/>
</dbReference>
<reference evidence="2" key="2">
    <citation type="submission" date="2023-05" db="EMBL/GenBank/DDBJ databases">
        <authorList>
            <consortium name="Lawrence Berkeley National Laboratory"/>
            <person name="Steindorff A."/>
            <person name="Hensen N."/>
            <person name="Bonometti L."/>
            <person name="Westerberg I."/>
            <person name="Brannstrom I.O."/>
            <person name="Guillou S."/>
            <person name="Cros-Aarteil S."/>
            <person name="Calhoun S."/>
            <person name="Haridas S."/>
            <person name="Kuo A."/>
            <person name="Mondo S."/>
            <person name="Pangilinan J."/>
            <person name="Riley R."/>
            <person name="Labutti K."/>
            <person name="Andreopoulos B."/>
            <person name="Lipzen A."/>
            <person name="Chen C."/>
            <person name="Yanf M."/>
            <person name="Daum C."/>
            <person name="Ng V."/>
            <person name="Clum A."/>
            <person name="Ohm R."/>
            <person name="Martin F."/>
            <person name="Silar P."/>
            <person name="Natvig D."/>
            <person name="Lalanne C."/>
            <person name="Gautier V."/>
            <person name="Ament-Velasquez S.L."/>
            <person name="Kruys A."/>
            <person name="Hutchinson M.I."/>
            <person name="Powell A.J."/>
            <person name="Barry K."/>
            <person name="Miller A.N."/>
            <person name="Grigoriev I.V."/>
            <person name="Debuchy R."/>
            <person name="Gladieux P."/>
            <person name="Thoren M.H."/>
            <person name="Johannesson H."/>
        </authorList>
    </citation>
    <scope>NUCLEOTIDE SEQUENCE</scope>
    <source>
        <strain evidence="2">CBS 757.83</strain>
    </source>
</reference>
<organism evidence="2 3">
    <name type="scientific">Parathielavia hyrcaniae</name>
    <dbReference type="NCBI Taxonomy" id="113614"/>
    <lineage>
        <taxon>Eukaryota</taxon>
        <taxon>Fungi</taxon>
        <taxon>Dikarya</taxon>
        <taxon>Ascomycota</taxon>
        <taxon>Pezizomycotina</taxon>
        <taxon>Sordariomycetes</taxon>
        <taxon>Sordariomycetidae</taxon>
        <taxon>Sordariales</taxon>
        <taxon>Chaetomiaceae</taxon>
        <taxon>Parathielavia</taxon>
    </lineage>
</organism>
<reference evidence="2" key="1">
    <citation type="journal article" date="2023" name="Mol. Phylogenet. Evol.">
        <title>Genome-scale phylogeny and comparative genomics of the fungal order Sordariales.</title>
        <authorList>
            <person name="Hensen N."/>
            <person name="Bonometti L."/>
            <person name="Westerberg I."/>
            <person name="Brannstrom I.O."/>
            <person name="Guillou S."/>
            <person name="Cros-Aarteil S."/>
            <person name="Calhoun S."/>
            <person name="Haridas S."/>
            <person name="Kuo A."/>
            <person name="Mondo S."/>
            <person name="Pangilinan J."/>
            <person name="Riley R."/>
            <person name="LaButti K."/>
            <person name="Andreopoulos B."/>
            <person name="Lipzen A."/>
            <person name="Chen C."/>
            <person name="Yan M."/>
            <person name="Daum C."/>
            <person name="Ng V."/>
            <person name="Clum A."/>
            <person name="Steindorff A."/>
            <person name="Ohm R.A."/>
            <person name="Martin F."/>
            <person name="Silar P."/>
            <person name="Natvig D.O."/>
            <person name="Lalanne C."/>
            <person name="Gautier V."/>
            <person name="Ament-Velasquez S.L."/>
            <person name="Kruys A."/>
            <person name="Hutchinson M.I."/>
            <person name="Powell A.J."/>
            <person name="Barry K."/>
            <person name="Miller A.N."/>
            <person name="Grigoriev I.V."/>
            <person name="Debuchy R."/>
            <person name="Gladieux P."/>
            <person name="Hiltunen Thoren M."/>
            <person name="Johannesson H."/>
        </authorList>
    </citation>
    <scope>NUCLEOTIDE SEQUENCE</scope>
    <source>
        <strain evidence="2">CBS 757.83</strain>
    </source>
</reference>
<dbReference type="Proteomes" id="UP001305647">
    <property type="component" value="Unassembled WGS sequence"/>
</dbReference>
<sequence>MPLIASSDQALPIVWHTRINTATGRSPWDSPILAPSLKDYEYSRAVFQSRFDNSRRVFAMTNGCLSLNAEVWKMDSDRPADYEALFLIKLNCCGAWSPLKSTRSPVVLFLRPGDHDAHHDDTARVPPFFRKVEPSPQTWRDAIKAGQWRNLGRHDILIANDPSTDPGNSGPVEWPRGPNVFCPATLITRRSSLNTWKPGNRTGHCGQGSSVGTSRC</sequence>
<feature type="region of interest" description="Disordered" evidence="1">
    <location>
        <begin position="195"/>
        <end position="216"/>
    </location>
</feature>
<evidence type="ECO:0000256" key="1">
    <source>
        <dbReference type="SAM" id="MobiDB-lite"/>
    </source>
</evidence>
<accession>A0AAN6PWD1</accession>